<keyword evidence="3" id="KW-1185">Reference proteome</keyword>
<accession>A0A1I8ASH3</accession>
<evidence type="ECO:0000313" key="3">
    <source>
        <dbReference type="Proteomes" id="UP000095287"/>
    </source>
</evidence>
<feature type="signal peptide" evidence="2">
    <location>
        <begin position="1"/>
        <end position="25"/>
    </location>
</feature>
<sequence length="203" mass="21713">MLFGAPAWLFVIFWHFLLHKFVCKSRRVRNDNGYKPIGNSISSKKSTASVTLLKKKKKQKSMCKIQEENTDETQQSHSKRAARQKLLPSAEGSTAKKETTSESSSDSSEDESSGGSIPKNAAAAQPLLADPSAKATVQKAVEIPESARTTAKDAPADSPTNLKSTTNPITPPAANDASDAKAPASDEKASTLETKAAEKPKND</sequence>
<protein>
    <submittedName>
        <fullName evidence="4">Uncharacterized protein</fullName>
    </submittedName>
</protein>
<feature type="compositionally biased region" description="Low complexity" evidence="1">
    <location>
        <begin position="172"/>
        <end position="183"/>
    </location>
</feature>
<proteinExistence type="predicted"/>
<feature type="region of interest" description="Disordered" evidence="1">
    <location>
        <begin position="48"/>
        <end position="203"/>
    </location>
</feature>
<feature type="compositionally biased region" description="Polar residues" evidence="1">
    <location>
        <begin position="158"/>
        <end position="168"/>
    </location>
</feature>
<dbReference type="AlphaFoldDB" id="A0A1I8ASH3"/>
<dbReference type="Proteomes" id="UP000095287">
    <property type="component" value="Unplaced"/>
</dbReference>
<dbReference type="WBParaSite" id="L893_g9014.t1">
    <property type="protein sequence ID" value="L893_g9014.t1"/>
    <property type="gene ID" value="L893_g9014"/>
</dbReference>
<name>A0A1I8ASH3_9BILA</name>
<evidence type="ECO:0000256" key="2">
    <source>
        <dbReference type="SAM" id="SignalP"/>
    </source>
</evidence>
<evidence type="ECO:0000313" key="4">
    <source>
        <dbReference type="WBParaSite" id="L893_g9014.t1"/>
    </source>
</evidence>
<feature type="compositionally biased region" description="Basic and acidic residues" evidence="1">
    <location>
        <begin position="184"/>
        <end position="203"/>
    </location>
</feature>
<organism evidence="3 4">
    <name type="scientific">Steinernema glaseri</name>
    <dbReference type="NCBI Taxonomy" id="37863"/>
    <lineage>
        <taxon>Eukaryota</taxon>
        <taxon>Metazoa</taxon>
        <taxon>Ecdysozoa</taxon>
        <taxon>Nematoda</taxon>
        <taxon>Chromadorea</taxon>
        <taxon>Rhabditida</taxon>
        <taxon>Tylenchina</taxon>
        <taxon>Panagrolaimomorpha</taxon>
        <taxon>Strongyloidoidea</taxon>
        <taxon>Steinernematidae</taxon>
        <taxon>Steinernema</taxon>
    </lineage>
</organism>
<feature type="chain" id="PRO_5009315031" evidence="2">
    <location>
        <begin position="26"/>
        <end position="203"/>
    </location>
</feature>
<reference evidence="4" key="1">
    <citation type="submission" date="2016-11" db="UniProtKB">
        <authorList>
            <consortium name="WormBaseParasite"/>
        </authorList>
    </citation>
    <scope>IDENTIFICATION</scope>
</reference>
<evidence type="ECO:0000256" key="1">
    <source>
        <dbReference type="SAM" id="MobiDB-lite"/>
    </source>
</evidence>
<keyword evidence="2" id="KW-0732">Signal</keyword>